<accession>A0A226UIX3</accession>
<comment type="caution">
    <text evidence="1">The sequence shown here is derived from an EMBL/GenBank/DDBJ whole genome shotgun (WGS) entry which is preliminary data.</text>
</comment>
<dbReference type="RefSeq" id="WP_068813670.1">
    <property type="nucleotide sequence ID" value="NZ_JASPEI010000076.1"/>
</dbReference>
<reference evidence="1 2" key="1">
    <citation type="submission" date="2017-12" db="EMBL/GenBank/DDBJ databases">
        <title>Phylogenetic diversity of female urinary microbiome.</title>
        <authorList>
            <person name="Thomas-White K."/>
            <person name="Wolfe A.J."/>
        </authorList>
    </citation>
    <scope>NUCLEOTIDE SEQUENCE [LARGE SCALE GENOMIC DNA]</scope>
    <source>
        <strain evidence="1 2">UMB0085</strain>
    </source>
</reference>
<proteinExistence type="predicted"/>
<dbReference type="GO" id="GO:0009372">
    <property type="term" value="P:quorum sensing"/>
    <property type="evidence" value="ECO:0007669"/>
    <property type="project" value="InterPro"/>
</dbReference>
<dbReference type="Pfam" id="PF15723">
    <property type="entry name" value="MqsR_toxin"/>
    <property type="match status" value="1"/>
</dbReference>
<dbReference type="GO" id="GO:0017148">
    <property type="term" value="P:negative regulation of translation"/>
    <property type="evidence" value="ECO:0007669"/>
    <property type="project" value="InterPro"/>
</dbReference>
<dbReference type="EMBL" id="PKIW01000068">
    <property type="protein sequence ID" value="PLT10517.1"/>
    <property type="molecule type" value="Genomic_DNA"/>
</dbReference>
<dbReference type="Gene3D" id="3.30.2310.40">
    <property type="match status" value="1"/>
</dbReference>
<dbReference type="AlphaFoldDB" id="A0A226UIX3"/>
<evidence type="ECO:0008006" key="3">
    <source>
        <dbReference type="Google" id="ProtNLM"/>
    </source>
</evidence>
<dbReference type="InterPro" id="IPR038493">
    <property type="entry name" value="MqsR_sf"/>
</dbReference>
<name>A0A226UIX3_9LACO</name>
<evidence type="ECO:0000313" key="1">
    <source>
        <dbReference type="EMBL" id="PLT10517.1"/>
    </source>
</evidence>
<dbReference type="InterPro" id="IPR031451">
    <property type="entry name" value="MqsR_toxin"/>
</dbReference>
<dbReference type="Proteomes" id="UP000235119">
    <property type="component" value="Unassembled WGS sequence"/>
</dbReference>
<organism evidence="1 2">
    <name type="scientific">Lactobacillus crispatus</name>
    <dbReference type="NCBI Taxonomy" id="47770"/>
    <lineage>
        <taxon>Bacteria</taxon>
        <taxon>Bacillati</taxon>
        <taxon>Bacillota</taxon>
        <taxon>Bacilli</taxon>
        <taxon>Lactobacillales</taxon>
        <taxon>Lactobacillaceae</taxon>
        <taxon>Lactobacillus</taxon>
    </lineage>
</organism>
<sequence length="97" mass="11527">MEPIFSLIRLKNLVKNEQFVLVNRKAKHATPVTKELVKLIVADLSINDFVKVDKDRAFPSEYVWVYETTFGVKYYIKFKFKNDYTLVLFISFHEALY</sequence>
<protein>
    <recommendedName>
        <fullName evidence="3">Type II toxin-antitoxin system MqsR family toxin</fullName>
    </recommendedName>
</protein>
<gene>
    <name evidence="1" type="ORF">CYJ79_10155</name>
</gene>
<evidence type="ECO:0000313" key="2">
    <source>
        <dbReference type="Proteomes" id="UP000235119"/>
    </source>
</evidence>
<dbReference type="GO" id="GO:0044010">
    <property type="term" value="P:single-species biofilm formation"/>
    <property type="evidence" value="ECO:0007669"/>
    <property type="project" value="InterPro"/>
</dbReference>